<keyword evidence="6" id="KW-1185">Reference proteome</keyword>
<dbReference type="PANTHER" id="PTHR11139:SF119">
    <property type="entry name" value="SERINE_THREONINE-PROTEIN KINASE SMG1"/>
    <property type="match status" value="1"/>
</dbReference>
<evidence type="ECO:0000256" key="1">
    <source>
        <dbReference type="SAM" id="Coils"/>
    </source>
</evidence>
<dbReference type="GO" id="GO:0004674">
    <property type="term" value="F:protein serine/threonine kinase activity"/>
    <property type="evidence" value="ECO:0007669"/>
    <property type="project" value="TreeGrafter"/>
</dbReference>
<feature type="coiled-coil region" evidence="1">
    <location>
        <begin position="521"/>
        <end position="548"/>
    </location>
</feature>
<dbReference type="SMART" id="SM01343">
    <property type="entry name" value="FATC"/>
    <property type="match status" value="1"/>
</dbReference>
<dbReference type="Pfam" id="PF02260">
    <property type="entry name" value="FATC"/>
    <property type="match status" value="1"/>
</dbReference>
<feature type="region of interest" description="Disordered" evidence="2">
    <location>
        <begin position="317"/>
        <end position="355"/>
    </location>
</feature>
<sequence length="1109" mass="127053">MSICHCQSSRGAYRLGCEYVLKVMRKERETLLTLLEAFVYDPLVDWTINEDASTLRRSINAKPLACATATKELKCLKKDKGKNKLSDWDAKRRHYVSKLKQCQKFWTKYKLDILPQLTDMLREIEKLQQIQTQRLATEQDLLKLNQRSALIAEINALGTAIESHSFNSASPRYATKLYHTEALARQVQLRQPDYETVSSLLVSYGQCLEQQHLTEFNMRLIHFKLDGSNLHSEYLALLELVQCHLPPQTLESYESTRTQLDELCERLNDLGLQCVEHMQQYASIMAYYPEHLKGNNIFMRFHESYANYLAKAENCSSSSSDSSSSNSNDSSSSHSNDSSSSNGRSQQSSPEFDTDSKLNAARTLEAVHLSLSCQLLELTQHFAHEQALAQSQSPSHVLLAAIKHSGYSKVQLDAALLHTLEKANNAFAHYERSAVEEHEIKLLEHQLQHIQLVQTMCQSVTEPMDQANDHLSQLQDTLSMLIQLQHSFEHGLTASVFRLLLLPAKQHHLEAILQLDSKGLAERYHRSMRVQQQELEQSEKQLDLVEDSPQQFTIPRALEAEFMQCLQLGYDLFQQLNKALERVTRNIKLIIDDVNDAPTRQYTELDIIKIAGNTLSEKCFFDLVLQTVDASRSWDQRLMREPVQSFVQRLEMTYIVGVVPLLCHSHYTNCCIRGQEVAAAIALCSPDVLQLCDGFFAALQAEATLQQSQCEIGQLNQLIETQTLIATAHYWAYGESLGNELNCGHVISRQKLSEAISQNLQTLSDKALAMERLQHRLTSQLDQLQSHRSNWNRNHIDSLLRNEQLQHKLTSNQLDVINELKICASALCSIEQAGGIDGEQEKLLLDNMEQWLQAYQQWEVSNARISAVEQAIVQLLDPEGAIDDCWVKNVQGLLEDYTCKVQRELSMLESEQQTRRRLIYGVLKEVQRNQEQMPRIYTRSLCNDSEEQAKMVPLDIQLLCGHVRDAQRTLVDFFQRVMELRKEMASERPALHHDTLARWQQQLQHIEHMAQHAVDDFFRGIEDFLQHSADSDSLPYETFTHNKGAPNLHEQKRNAYGVSVWKKIRMKLEGRDPDSNQRASVAEQVDYVLREATNPDNLAVLYEGWTPWV</sequence>
<organism evidence="5 6">
    <name type="scientific">Drosophila navojoa</name>
    <name type="common">Fruit fly</name>
    <dbReference type="NCBI Taxonomy" id="7232"/>
    <lineage>
        <taxon>Eukaryota</taxon>
        <taxon>Metazoa</taxon>
        <taxon>Ecdysozoa</taxon>
        <taxon>Arthropoda</taxon>
        <taxon>Hexapoda</taxon>
        <taxon>Insecta</taxon>
        <taxon>Pterygota</taxon>
        <taxon>Neoptera</taxon>
        <taxon>Endopterygota</taxon>
        <taxon>Diptera</taxon>
        <taxon>Brachycera</taxon>
        <taxon>Muscomorpha</taxon>
        <taxon>Ephydroidea</taxon>
        <taxon>Drosophilidae</taxon>
        <taxon>Drosophila</taxon>
    </lineage>
</organism>
<gene>
    <name evidence="5" type="ORF">AWZ03_012009</name>
</gene>
<dbReference type="Proteomes" id="UP000295192">
    <property type="component" value="Unassembled WGS sequence"/>
</dbReference>
<dbReference type="EMBL" id="LSRL02000332">
    <property type="protein sequence ID" value="TDG41571.1"/>
    <property type="molecule type" value="Genomic_DNA"/>
</dbReference>
<dbReference type="OrthoDB" id="10065496at2759"/>
<dbReference type="GO" id="GO:0031931">
    <property type="term" value="C:TORC1 complex"/>
    <property type="evidence" value="ECO:0007669"/>
    <property type="project" value="TreeGrafter"/>
</dbReference>
<evidence type="ECO:0000259" key="4">
    <source>
        <dbReference type="PROSITE" id="PS51190"/>
    </source>
</evidence>
<dbReference type="InterPro" id="IPR011009">
    <property type="entry name" value="Kinase-like_dom_sf"/>
</dbReference>
<dbReference type="PANTHER" id="PTHR11139">
    <property type="entry name" value="ATAXIA TELANGIECTASIA MUTATED ATM -RELATED"/>
    <property type="match status" value="1"/>
</dbReference>
<dbReference type="GO" id="GO:0031932">
    <property type="term" value="C:TORC2 complex"/>
    <property type="evidence" value="ECO:0007669"/>
    <property type="project" value="TreeGrafter"/>
</dbReference>
<dbReference type="InterPro" id="IPR003152">
    <property type="entry name" value="FATC_dom"/>
</dbReference>
<name>A0A484B161_DRONA</name>
<dbReference type="PROSITE" id="PS51190">
    <property type="entry name" value="FATC"/>
    <property type="match status" value="1"/>
</dbReference>
<evidence type="ECO:0000313" key="5">
    <source>
        <dbReference type="EMBL" id="TDG41571.1"/>
    </source>
</evidence>
<keyword evidence="1" id="KW-0175">Coiled coil</keyword>
<feature type="domain" description="FATC" evidence="4">
    <location>
        <begin position="1077"/>
        <end position="1109"/>
    </location>
</feature>
<dbReference type="AlphaFoldDB" id="A0A484B161"/>
<dbReference type="GO" id="GO:0005737">
    <property type="term" value="C:cytoplasm"/>
    <property type="evidence" value="ECO:0007669"/>
    <property type="project" value="TreeGrafter"/>
</dbReference>
<dbReference type="OMA" id="DICTERH"/>
<proteinExistence type="predicted"/>
<feature type="domain" description="PI3K/PI4K catalytic" evidence="3">
    <location>
        <begin position="1"/>
        <end position="85"/>
    </location>
</feature>
<dbReference type="InterPro" id="IPR000403">
    <property type="entry name" value="PI3/4_kinase_cat_dom"/>
</dbReference>
<feature type="compositionally biased region" description="Low complexity" evidence="2">
    <location>
        <begin position="317"/>
        <end position="349"/>
    </location>
</feature>
<dbReference type="GO" id="GO:0031929">
    <property type="term" value="P:TOR signaling"/>
    <property type="evidence" value="ECO:0007669"/>
    <property type="project" value="TreeGrafter"/>
</dbReference>
<dbReference type="STRING" id="7232.A0A484B161"/>
<evidence type="ECO:0000259" key="3">
    <source>
        <dbReference type="PROSITE" id="PS50290"/>
    </source>
</evidence>
<dbReference type="GO" id="GO:0016242">
    <property type="term" value="P:negative regulation of macroautophagy"/>
    <property type="evidence" value="ECO:0007669"/>
    <property type="project" value="TreeGrafter"/>
</dbReference>
<dbReference type="GO" id="GO:0005634">
    <property type="term" value="C:nucleus"/>
    <property type="evidence" value="ECO:0007669"/>
    <property type="project" value="TreeGrafter"/>
</dbReference>
<dbReference type="SUPFAM" id="SSF56112">
    <property type="entry name" value="Protein kinase-like (PK-like)"/>
    <property type="match status" value="1"/>
</dbReference>
<evidence type="ECO:0000256" key="2">
    <source>
        <dbReference type="SAM" id="MobiDB-lite"/>
    </source>
</evidence>
<dbReference type="Gene3D" id="1.10.1070.11">
    <property type="entry name" value="Phosphatidylinositol 3-/4-kinase, catalytic domain"/>
    <property type="match status" value="1"/>
</dbReference>
<protein>
    <submittedName>
        <fullName evidence="5">Uncharacterized protein</fullName>
    </submittedName>
</protein>
<comment type="caution">
    <text evidence="5">The sequence shown here is derived from an EMBL/GenBank/DDBJ whole genome shotgun (WGS) entry which is preliminary data.</text>
</comment>
<dbReference type="InterPro" id="IPR036940">
    <property type="entry name" value="PI3/4_kinase_cat_sf"/>
</dbReference>
<accession>A0A484B161</accession>
<dbReference type="PROSITE" id="PS50290">
    <property type="entry name" value="PI3_4_KINASE_3"/>
    <property type="match status" value="1"/>
</dbReference>
<reference evidence="5 6" key="1">
    <citation type="journal article" date="2019" name="J. Hered.">
        <title>An Improved Genome Assembly for Drosophila navojoa, the Basal Species in the mojavensis Cluster.</title>
        <authorList>
            <person name="Vanderlinde T."/>
            <person name="Dupim E.G."/>
            <person name="Nazario-Yepiz N.O."/>
            <person name="Carvalho A.B."/>
        </authorList>
    </citation>
    <scope>NUCLEOTIDE SEQUENCE [LARGE SCALE GENOMIC DNA]</scope>
    <source>
        <strain evidence="5">Navoj_Jal97</strain>
        <tissue evidence="5">Whole organism</tissue>
    </source>
</reference>
<evidence type="ECO:0000313" key="6">
    <source>
        <dbReference type="Proteomes" id="UP000295192"/>
    </source>
</evidence>
<dbReference type="InterPro" id="IPR050517">
    <property type="entry name" value="DDR_Repair_Kinase"/>
</dbReference>